<proteinExistence type="predicted"/>
<feature type="transmembrane region" description="Helical" evidence="8">
    <location>
        <begin position="365"/>
        <end position="383"/>
    </location>
</feature>
<evidence type="ECO:0000256" key="1">
    <source>
        <dbReference type="ARBA" id="ARBA00004651"/>
    </source>
</evidence>
<dbReference type="OrthoDB" id="9799990at2"/>
<keyword evidence="7 8" id="KW-0472">Membrane</keyword>
<evidence type="ECO:0000256" key="8">
    <source>
        <dbReference type="SAM" id="Phobius"/>
    </source>
</evidence>
<sequence>MLHVQDQLAEPAATARQRHLSTFLRYLKYYLGLIVLLVVGALTSPHAADGGNIFLSSANISDVFRQVANVGVISIGMTLVIITAGIDLSVGAIMGLGSVLTAMLLTTDGWNRAVYASLVLDAIAMFAIVFAAFGVARGILRARDARTVRVASHAPVAMQAGIALLAAALACAYIALHGGHRMPLLAVMWIVPLAGFTLGALNGWIIARGRMQPFIVTLAAMVGVLGAARLIAGQDTAVYSIYSGTNATTDIEALRALLFNVVPVPALFFLVIAVVVGFVMNRTVFGKYLYAIGGNEKCAVVSGLDVARHKMAAYAISGLLSALVGVLYAAQYRQGKADAGMGWELDAIAAVVIGGTSLSGGVGRVSGTVAGVLIFGFLSNILLLNDIDSNTQLVLKGLIIVIAVFLQQTDMGKRRGWFRRFAGRK</sequence>
<dbReference type="Pfam" id="PF02653">
    <property type="entry name" value="BPD_transp_2"/>
    <property type="match status" value="1"/>
</dbReference>
<evidence type="ECO:0000256" key="2">
    <source>
        <dbReference type="ARBA" id="ARBA00022448"/>
    </source>
</evidence>
<feature type="transmembrane region" description="Helical" evidence="8">
    <location>
        <begin position="389"/>
        <end position="406"/>
    </location>
</feature>
<dbReference type="GO" id="GO:0022857">
    <property type="term" value="F:transmembrane transporter activity"/>
    <property type="evidence" value="ECO:0007669"/>
    <property type="project" value="InterPro"/>
</dbReference>
<evidence type="ECO:0000313" key="10">
    <source>
        <dbReference type="Proteomes" id="UP000054978"/>
    </source>
</evidence>
<comment type="caution">
    <text evidence="9">The sequence shown here is derived from an EMBL/GenBank/DDBJ whole genome shotgun (WGS) entry which is preliminary data.</text>
</comment>
<feature type="transmembrane region" description="Helical" evidence="8">
    <location>
        <begin position="182"/>
        <end position="207"/>
    </location>
</feature>
<dbReference type="RefSeq" id="WP_087046438.1">
    <property type="nucleotide sequence ID" value="NZ_FCOB02000013.1"/>
</dbReference>
<protein>
    <submittedName>
        <fullName evidence="9">Inner-membrane translocator</fullName>
    </submittedName>
</protein>
<evidence type="ECO:0000256" key="7">
    <source>
        <dbReference type="ARBA" id="ARBA00023136"/>
    </source>
</evidence>
<keyword evidence="10" id="KW-1185">Reference proteome</keyword>
<dbReference type="PANTHER" id="PTHR32196:SF21">
    <property type="entry name" value="ABC TRANSPORTER PERMEASE PROTEIN YPHD-RELATED"/>
    <property type="match status" value="1"/>
</dbReference>
<keyword evidence="2" id="KW-0813">Transport</keyword>
<feature type="transmembrane region" description="Helical" evidence="8">
    <location>
        <begin position="253"/>
        <end position="279"/>
    </location>
</feature>
<evidence type="ECO:0000256" key="4">
    <source>
        <dbReference type="ARBA" id="ARBA00022519"/>
    </source>
</evidence>
<evidence type="ECO:0000313" key="9">
    <source>
        <dbReference type="EMBL" id="SAK67142.1"/>
    </source>
</evidence>
<keyword evidence="4" id="KW-0997">Cell inner membrane</keyword>
<organism evidence="9 10">
    <name type="scientific">Caballeronia ptereochthonis</name>
    <dbReference type="NCBI Taxonomy" id="1777144"/>
    <lineage>
        <taxon>Bacteria</taxon>
        <taxon>Pseudomonadati</taxon>
        <taxon>Pseudomonadota</taxon>
        <taxon>Betaproteobacteria</taxon>
        <taxon>Burkholderiales</taxon>
        <taxon>Burkholderiaceae</taxon>
        <taxon>Caballeronia</taxon>
    </lineage>
</organism>
<dbReference type="CDD" id="cd06579">
    <property type="entry name" value="TM_PBP1_transp_AraH_like"/>
    <property type="match status" value="1"/>
</dbReference>
<dbReference type="Proteomes" id="UP000054978">
    <property type="component" value="Unassembled WGS sequence"/>
</dbReference>
<feature type="transmembrane region" description="Helical" evidence="8">
    <location>
        <begin position="88"/>
        <end position="107"/>
    </location>
</feature>
<evidence type="ECO:0000256" key="3">
    <source>
        <dbReference type="ARBA" id="ARBA00022475"/>
    </source>
</evidence>
<name>A0A158BAN7_9BURK</name>
<keyword evidence="5 8" id="KW-0812">Transmembrane</keyword>
<reference evidence="9" key="1">
    <citation type="submission" date="2016-01" db="EMBL/GenBank/DDBJ databases">
        <authorList>
            <person name="Peeters C."/>
        </authorList>
    </citation>
    <scope>NUCLEOTIDE SEQUENCE [LARGE SCALE GENOMIC DNA]</scope>
    <source>
        <strain evidence="9">LMG 29326</strain>
    </source>
</reference>
<dbReference type="InterPro" id="IPR001851">
    <property type="entry name" value="ABC_transp_permease"/>
</dbReference>
<dbReference type="AlphaFoldDB" id="A0A158BAN7"/>
<accession>A0A158BAN7</accession>
<keyword evidence="3" id="KW-1003">Cell membrane</keyword>
<dbReference type="EMBL" id="FCOB02000013">
    <property type="protein sequence ID" value="SAK67142.1"/>
    <property type="molecule type" value="Genomic_DNA"/>
</dbReference>
<feature type="transmembrane region" description="Helical" evidence="8">
    <location>
        <begin position="156"/>
        <end position="176"/>
    </location>
</feature>
<evidence type="ECO:0000256" key="5">
    <source>
        <dbReference type="ARBA" id="ARBA00022692"/>
    </source>
</evidence>
<dbReference type="PANTHER" id="PTHR32196">
    <property type="entry name" value="ABC TRANSPORTER PERMEASE PROTEIN YPHD-RELATED-RELATED"/>
    <property type="match status" value="1"/>
</dbReference>
<comment type="subcellular location">
    <subcellularLocation>
        <location evidence="1">Cell membrane</location>
        <topology evidence="1">Multi-pass membrane protein</topology>
    </subcellularLocation>
</comment>
<keyword evidence="6 8" id="KW-1133">Transmembrane helix</keyword>
<dbReference type="GO" id="GO:0005886">
    <property type="term" value="C:plasma membrane"/>
    <property type="evidence" value="ECO:0007669"/>
    <property type="project" value="UniProtKB-SubCell"/>
</dbReference>
<gene>
    <name evidence="9" type="ORF">AWB83_03060</name>
</gene>
<feature type="transmembrane region" description="Helical" evidence="8">
    <location>
        <begin position="214"/>
        <end position="233"/>
    </location>
</feature>
<feature type="transmembrane region" description="Helical" evidence="8">
    <location>
        <begin position="113"/>
        <end position="135"/>
    </location>
</feature>
<feature type="transmembrane region" description="Helical" evidence="8">
    <location>
        <begin position="26"/>
        <end position="43"/>
    </location>
</feature>
<feature type="transmembrane region" description="Helical" evidence="8">
    <location>
        <begin position="311"/>
        <end position="329"/>
    </location>
</feature>
<evidence type="ECO:0000256" key="6">
    <source>
        <dbReference type="ARBA" id="ARBA00022989"/>
    </source>
</evidence>
<dbReference type="STRING" id="1777144.AWB83_03060"/>